<keyword evidence="1" id="KW-0472">Membrane</keyword>
<protein>
    <submittedName>
        <fullName evidence="2">Uncharacterized protein</fullName>
    </submittedName>
</protein>
<accession>A0A537L9Q2</accession>
<dbReference type="EMBL" id="VBAJ01000263">
    <property type="protein sequence ID" value="TMJ04636.1"/>
    <property type="molecule type" value="Genomic_DNA"/>
</dbReference>
<gene>
    <name evidence="2" type="ORF">E6G99_10330</name>
</gene>
<name>A0A537L9Q2_9BACT</name>
<keyword evidence="1" id="KW-0812">Transmembrane</keyword>
<dbReference type="AlphaFoldDB" id="A0A537L9Q2"/>
<organism evidence="2 3">
    <name type="scientific">Candidatus Segetimicrobium genomatis</name>
    <dbReference type="NCBI Taxonomy" id="2569760"/>
    <lineage>
        <taxon>Bacteria</taxon>
        <taxon>Bacillati</taxon>
        <taxon>Candidatus Sysuimicrobiota</taxon>
        <taxon>Candidatus Sysuimicrobiia</taxon>
        <taxon>Candidatus Sysuimicrobiales</taxon>
        <taxon>Candidatus Segetimicrobiaceae</taxon>
        <taxon>Candidatus Segetimicrobium</taxon>
    </lineage>
</organism>
<keyword evidence="1" id="KW-1133">Transmembrane helix</keyword>
<feature type="transmembrane region" description="Helical" evidence="1">
    <location>
        <begin position="23"/>
        <end position="42"/>
    </location>
</feature>
<sequence length="60" mass="6537">MIRPGPDGLIRVKTDDRVVELPVSWAVAGAVAFAVAAILSTVPMPSVRRRERNEEPLGIR</sequence>
<comment type="caution">
    <text evidence="2">The sequence shown here is derived from an EMBL/GenBank/DDBJ whole genome shotgun (WGS) entry which is preliminary data.</text>
</comment>
<proteinExistence type="predicted"/>
<evidence type="ECO:0000313" key="2">
    <source>
        <dbReference type="EMBL" id="TMJ04636.1"/>
    </source>
</evidence>
<reference evidence="2 3" key="1">
    <citation type="journal article" date="2019" name="Nat. Microbiol.">
        <title>Mediterranean grassland soil C-N compound turnover is dependent on rainfall and depth, and is mediated by genomically divergent microorganisms.</title>
        <authorList>
            <person name="Diamond S."/>
            <person name="Andeer P.F."/>
            <person name="Li Z."/>
            <person name="Crits-Christoph A."/>
            <person name="Burstein D."/>
            <person name="Anantharaman K."/>
            <person name="Lane K.R."/>
            <person name="Thomas B.C."/>
            <person name="Pan C."/>
            <person name="Northen T.R."/>
            <person name="Banfield J.F."/>
        </authorList>
    </citation>
    <scope>NUCLEOTIDE SEQUENCE [LARGE SCALE GENOMIC DNA]</scope>
    <source>
        <strain evidence="2">NP_2</strain>
    </source>
</reference>
<dbReference type="Proteomes" id="UP000318661">
    <property type="component" value="Unassembled WGS sequence"/>
</dbReference>
<evidence type="ECO:0000256" key="1">
    <source>
        <dbReference type="SAM" id="Phobius"/>
    </source>
</evidence>
<evidence type="ECO:0000313" key="3">
    <source>
        <dbReference type="Proteomes" id="UP000318661"/>
    </source>
</evidence>